<protein>
    <submittedName>
        <fullName evidence="1">Nucleoside/nucleotide kinase family protein</fullName>
    </submittedName>
</protein>
<dbReference type="RefSeq" id="WP_111905534.1">
    <property type="nucleotide sequence ID" value="NZ_QLNP01000102.1"/>
</dbReference>
<dbReference type="AlphaFoldDB" id="A0A328HAK2"/>
<dbReference type="OrthoDB" id="3192509at2"/>
<evidence type="ECO:0000313" key="2">
    <source>
        <dbReference type="Proteomes" id="UP000249166"/>
    </source>
</evidence>
<dbReference type="PRINTS" id="PR00988">
    <property type="entry name" value="URIDINKINASE"/>
</dbReference>
<comment type="caution">
    <text evidence="1">The sequence shown here is derived from an EMBL/GenBank/DDBJ whole genome shotgun (WGS) entry which is preliminary data.</text>
</comment>
<dbReference type="GO" id="GO:0016301">
    <property type="term" value="F:kinase activity"/>
    <property type="evidence" value="ECO:0007669"/>
    <property type="project" value="UniProtKB-KW"/>
</dbReference>
<dbReference type="SUPFAM" id="SSF52540">
    <property type="entry name" value="P-loop containing nucleoside triphosphate hydrolases"/>
    <property type="match status" value="1"/>
</dbReference>
<sequence length="221" mass="24194">MTLPNVEPRAVRAFESVEIQQAVAALRSRLSTGRRILLGVAGSPGSGKSTFSACLADALGPESALVVPMDGFHLGNAIIDGTPLRQRKGAPDTFDVGGYLSLLQRLARRDEDVVYAPDFRRTIDEPVAASLAVPAALPVIITEGNYLLSDDPRWQQVRAQLDEVWFIDTPHELRLARLVERHMLFGMDRAAAEAWANGPDAANARLIEATRSRADRIIPWF</sequence>
<dbReference type="Gene3D" id="3.40.50.300">
    <property type="entry name" value="P-loop containing nucleotide triphosphate hydrolases"/>
    <property type="match status" value="2"/>
</dbReference>
<dbReference type="Proteomes" id="UP000249166">
    <property type="component" value="Unassembled WGS sequence"/>
</dbReference>
<proteinExistence type="predicted"/>
<keyword evidence="1" id="KW-0808">Transferase</keyword>
<evidence type="ECO:0000313" key="1">
    <source>
        <dbReference type="EMBL" id="RAM35617.1"/>
    </source>
</evidence>
<dbReference type="InterPro" id="IPR027417">
    <property type="entry name" value="P-loop_NTPase"/>
</dbReference>
<gene>
    <name evidence="1" type="ORF">DBZ45_19790</name>
</gene>
<reference evidence="1 2" key="1">
    <citation type="submission" date="2018-04" db="EMBL/GenBank/DDBJ databases">
        <title>Bacteria isolated from cave deposits of Manipur.</title>
        <authorList>
            <person name="Sahoo D."/>
            <person name="Sarangthem I."/>
            <person name="Nandeibam J."/>
        </authorList>
    </citation>
    <scope>NUCLEOTIDE SEQUENCE [LARGE SCALE GENOMIC DNA]</scope>
    <source>
        <strain evidence="2">mrc11</strain>
    </source>
</reference>
<name>A0A328HAK2_ARTGO</name>
<accession>A0A328HAK2</accession>
<dbReference type="EMBL" id="QLNP01000102">
    <property type="protein sequence ID" value="RAM35617.1"/>
    <property type="molecule type" value="Genomic_DNA"/>
</dbReference>
<dbReference type="PANTHER" id="PTHR10285">
    <property type="entry name" value="URIDINE KINASE"/>
    <property type="match status" value="1"/>
</dbReference>
<organism evidence="1 2">
    <name type="scientific">Arthrobacter globiformis</name>
    <dbReference type="NCBI Taxonomy" id="1665"/>
    <lineage>
        <taxon>Bacteria</taxon>
        <taxon>Bacillati</taxon>
        <taxon>Actinomycetota</taxon>
        <taxon>Actinomycetes</taxon>
        <taxon>Micrococcales</taxon>
        <taxon>Micrococcaceae</taxon>
        <taxon>Arthrobacter</taxon>
    </lineage>
</organism>
<keyword evidence="1" id="KW-0418">Kinase</keyword>
<dbReference type="NCBIfam" id="NF006743">
    <property type="entry name" value="PRK09270.1-2"/>
    <property type="match status" value="1"/>
</dbReference>